<gene>
    <name evidence="7" type="ORF">E4100_04155</name>
</gene>
<dbReference type="Gene3D" id="2.60.420.10">
    <property type="entry name" value="Maltose phosphorylase, domain 3"/>
    <property type="match status" value="1"/>
</dbReference>
<name>A0A4Z0D7B4_9FIRM</name>
<feature type="binding site" evidence="3">
    <location>
        <begin position="344"/>
        <end position="345"/>
    </location>
    <ligand>
        <name>substrate</name>
    </ligand>
</feature>
<dbReference type="InterPro" id="IPR012341">
    <property type="entry name" value="6hp_glycosidase-like_sf"/>
</dbReference>
<feature type="domain" description="Glycoside hydrolase family 65 C-terminal" evidence="5">
    <location>
        <begin position="681"/>
        <end position="741"/>
    </location>
</feature>
<dbReference type="GO" id="GO:0005975">
    <property type="term" value="P:carbohydrate metabolic process"/>
    <property type="evidence" value="ECO:0007669"/>
    <property type="project" value="InterPro"/>
</dbReference>
<feature type="domain" description="Glycoside hydrolase family 65 central catalytic" evidence="4">
    <location>
        <begin position="310"/>
        <end position="671"/>
    </location>
</feature>
<dbReference type="Pfam" id="PF03633">
    <property type="entry name" value="Glyco_hydro_65C"/>
    <property type="match status" value="1"/>
</dbReference>
<protein>
    <submittedName>
        <fullName evidence="7">Glycoside hydrolase family 65 protein</fullName>
    </submittedName>
</protein>
<comment type="caution">
    <text evidence="7">The sequence shown here is derived from an EMBL/GenBank/DDBJ whole genome shotgun (WGS) entry which is preliminary data.</text>
</comment>
<evidence type="ECO:0000256" key="3">
    <source>
        <dbReference type="PIRSR" id="PIRSR036289-51"/>
    </source>
</evidence>
<feature type="active site" description="Proton donor" evidence="2">
    <location>
        <position position="471"/>
    </location>
</feature>
<dbReference type="EMBL" id="SRIB01000004">
    <property type="protein sequence ID" value="TFZ40757.1"/>
    <property type="molecule type" value="Genomic_DNA"/>
</dbReference>
<dbReference type="InterPro" id="IPR005195">
    <property type="entry name" value="Glyco_hydro_65_M"/>
</dbReference>
<sequence>MYKYEDNNYDPSFQLKNESIFMVGNGYVGIRGAFEEGYPTGDSIRGSYINGLYDRVEMVHAESAVGFPEEYDKQPKIADTQTCMVFLDGEPAQLVNTKYENYKRYVDYSNGETVRSYEFITRSNKRAYLTFRRLASFVYYNVASYRIEITYDGEIELLSVLDGDVRTYANPNDPRTSNEQKQLLKVKDLGENLDTTFLLMETGRTNLSQATLVKHIIISENEYTLENSIKDTKIETKITSNLHLVLDKVCVFTDSLRYTEPLRSAYETLEHLAYENYETLLEIQKNYLNDFWTNSGIEIYGNDNDQKSIRFMQYQLLQNVGIDSYSNVSAKGLSGEGYEGHYFWDTEIYIFPVLVVNQPQRAKSLLEYRYNILDSARKRSLELGHTKGAAYPWRTISGIECSGYFPASTAQYHINADIAYAFYMYYQYTNDILFMVEKGLEVIFETARIWIQIGNFFNGEFHIHEVTGPDEYTAIVSDNYFTNMMAKFNLEIAYKLYNYFSKIEDEVILEKFRVLVDKINLSEEEIEIMKKASDNMLLLYDSNLDIYAQDSTFLSKPMWNLDFDKRPLLLYYHPLTIYRYQILKQADVVLAHLLLEEYADLKKMENSYNYYEEITTHDSSLSYCIYGIMACRYKFLDKAYYYFIQSISLDLHDTHQNTKDGLHLANIGGTVLSIIQGFAGLRLQNDKLIIRPSVPEQWEGYSFKINFRDCVLDVKVEEEIIIRLIVGDKMNLLVYDKEYKVVKDKELRIPLAEDF</sequence>
<feature type="binding site" evidence="3">
    <location>
        <begin position="584"/>
        <end position="585"/>
    </location>
    <ligand>
        <name>substrate</name>
    </ligand>
</feature>
<evidence type="ECO:0000259" key="6">
    <source>
        <dbReference type="Pfam" id="PF03636"/>
    </source>
</evidence>
<dbReference type="InterPro" id="IPR005194">
    <property type="entry name" value="Glyco_hydro_65_C"/>
</dbReference>
<evidence type="ECO:0000259" key="5">
    <source>
        <dbReference type="Pfam" id="PF03633"/>
    </source>
</evidence>
<evidence type="ECO:0000313" key="7">
    <source>
        <dbReference type="EMBL" id="TFZ40757.1"/>
    </source>
</evidence>
<dbReference type="SUPFAM" id="SSF74650">
    <property type="entry name" value="Galactose mutarotase-like"/>
    <property type="match status" value="1"/>
</dbReference>
<dbReference type="Gene3D" id="1.50.10.10">
    <property type="match status" value="1"/>
</dbReference>
<dbReference type="GO" id="GO:0004553">
    <property type="term" value="F:hydrolase activity, hydrolyzing O-glycosyl compounds"/>
    <property type="evidence" value="ECO:0007669"/>
    <property type="project" value="TreeGrafter"/>
</dbReference>
<dbReference type="RefSeq" id="WP_135270783.1">
    <property type="nucleotide sequence ID" value="NZ_SRIB01000004.1"/>
</dbReference>
<accession>A0A4Z0D7B4</accession>
<organism evidence="7 8">
    <name type="scientific">Soehngenia longivitae</name>
    <dbReference type="NCBI Taxonomy" id="2562294"/>
    <lineage>
        <taxon>Bacteria</taxon>
        <taxon>Bacillati</taxon>
        <taxon>Bacillota</taxon>
        <taxon>Tissierellia</taxon>
        <taxon>Tissierellales</taxon>
        <taxon>Tissierellaceae</taxon>
        <taxon>Soehngenia</taxon>
    </lineage>
</organism>
<dbReference type="AlphaFoldDB" id="A0A4Z0D7B4"/>
<dbReference type="PIRSF" id="PIRSF036289">
    <property type="entry name" value="Glycosyl_hydrolase_malt_phosph"/>
    <property type="match status" value="1"/>
</dbReference>
<dbReference type="PANTHER" id="PTHR11051:SF14">
    <property type="entry name" value="MALTOSE PHOSPHORYLASE"/>
    <property type="match status" value="1"/>
</dbReference>
<dbReference type="GO" id="GO:0030246">
    <property type="term" value="F:carbohydrate binding"/>
    <property type="evidence" value="ECO:0007669"/>
    <property type="project" value="InterPro"/>
</dbReference>
<dbReference type="InterPro" id="IPR017045">
    <property type="entry name" value="Malt_Pase/Glycosyl_Hdrlase"/>
</dbReference>
<dbReference type="Pfam" id="PF03632">
    <property type="entry name" value="Glyco_hydro_65m"/>
    <property type="match status" value="1"/>
</dbReference>
<keyword evidence="8" id="KW-1185">Reference proteome</keyword>
<dbReference type="InterPro" id="IPR037018">
    <property type="entry name" value="GH65_N"/>
</dbReference>
<dbReference type="GO" id="GO:0016757">
    <property type="term" value="F:glycosyltransferase activity"/>
    <property type="evidence" value="ECO:0007669"/>
    <property type="project" value="UniProtKB-ARBA"/>
</dbReference>
<evidence type="ECO:0000313" key="8">
    <source>
        <dbReference type="Proteomes" id="UP000298381"/>
    </source>
</evidence>
<dbReference type="Proteomes" id="UP000298381">
    <property type="component" value="Unassembled WGS sequence"/>
</dbReference>
<dbReference type="Gene3D" id="2.70.98.40">
    <property type="entry name" value="Glycoside hydrolase, family 65, N-terminal domain"/>
    <property type="match status" value="1"/>
</dbReference>
<evidence type="ECO:0000259" key="4">
    <source>
        <dbReference type="Pfam" id="PF03632"/>
    </source>
</evidence>
<feature type="domain" description="Glycoside hydrolase family 65 N-terminal" evidence="6">
    <location>
        <begin position="7"/>
        <end position="251"/>
    </location>
</feature>
<proteinExistence type="inferred from homology"/>
<keyword evidence="7" id="KW-0378">Hydrolase</keyword>
<evidence type="ECO:0000256" key="1">
    <source>
        <dbReference type="ARBA" id="ARBA00006768"/>
    </source>
</evidence>
<dbReference type="InterPro" id="IPR008928">
    <property type="entry name" value="6-hairpin_glycosidase_sf"/>
</dbReference>
<dbReference type="Pfam" id="PF03636">
    <property type="entry name" value="Glyco_hydro_65N"/>
    <property type="match status" value="1"/>
</dbReference>
<dbReference type="OrthoDB" id="9758855at2"/>
<dbReference type="PANTHER" id="PTHR11051">
    <property type="entry name" value="GLYCOSYL HYDROLASE-RELATED"/>
    <property type="match status" value="1"/>
</dbReference>
<dbReference type="InterPro" id="IPR011013">
    <property type="entry name" value="Gal_mutarotase_sf_dom"/>
</dbReference>
<comment type="similarity">
    <text evidence="1">Belongs to the glycosyl hydrolase 65 family.</text>
</comment>
<evidence type="ECO:0000256" key="2">
    <source>
        <dbReference type="PIRSR" id="PIRSR036289-50"/>
    </source>
</evidence>
<dbReference type="SUPFAM" id="SSF48208">
    <property type="entry name" value="Six-hairpin glycosidases"/>
    <property type="match status" value="1"/>
</dbReference>
<reference evidence="7 8" key="1">
    <citation type="submission" date="2019-03" db="EMBL/GenBank/DDBJ databases">
        <title>Draft genome sequence data and analysis of a Fermenting Bacterium, Soehngenia longevitae strain 1933PT, isolated from petroleum reservoir in Azerbaijan.</title>
        <authorList>
            <person name="Grouzdev D.S."/>
            <person name="Bidzhieva S.K."/>
            <person name="Sokolova D.S."/>
            <person name="Tourova T.P."/>
            <person name="Poltaraus A.B."/>
            <person name="Nazina T.N."/>
        </authorList>
    </citation>
    <scope>NUCLEOTIDE SEQUENCE [LARGE SCALE GENOMIC DNA]</scope>
    <source>
        <strain evidence="7 8">1933P</strain>
    </source>
</reference>
<dbReference type="InterPro" id="IPR005196">
    <property type="entry name" value="Glyco_hydro_65_N"/>
</dbReference>